<evidence type="ECO:0000313" key="1">
    <source>
        <dbReference type="EMBL" id="OMP02319.1"/>
    </source>
</evidence>
<dbReference type="SUPFAM" id="SSF52047">
    <property type="entry name" value="RNI-like"/>
    <property type="match status" value="1"/>
</dbReference>
<comment type="caution">
    <text evidence="1">The sequence shown here is derived from an EMBL/GenBank/DDBJ whole genome shotgun (WGS) entry which is preliminary data.</text>
</comment>
<evidence type="ECO:0000313" key="2">
    <source>
        <dbReference type="Proteomes" id="UP000187203"/>
    </source>
</evidence>
<proteinExistence type="predicted"/>
<reference evidence="2" key="1">
    <citation type="submission" date="2013-09" db="EMBL/GenBank/DDBJ databases">
        <title>Corchorus olitorius genome sequencing.</title>
        <authorList>
            <person name="Alam M."/>
            <person name="Haque M.S."/>
            <person name="Islam M.S."/>
            <person name="Emdad E.M."/>
            <person name="Islam M.M."/>
            <person name="Ahmed B."/>
            <person name="Halim A."/>
            <person name="Hossen Q.M.M."/>
            <person name="Hossain M.Z."/>
            <person name="Ahmed R."/>
            <person name="Khan M.M."/>
            <person name="Islam R."/>
            <person name="Rashid M.M."/>
            <person name="Khan S.A."/>
            <person name="Rahman M.S."/>
            <person name="Alam M."/>
            <person name="Yahiya A.S."/>
            <person name="Khan M.S."/>
            <person name="Azam M.S."/>
            <person name="Haque T."/>
            <person name="Lashkar M.Z.H."/>
            <person name="Akhand A.I."/>
            <person name="Morshed G."/>
            <person name="Roy S."/>
            <person name="Uddin K.S."/>
            <person name="Rabeya T."/>
            <person name="Hossain A.S."/>
            <person name="Chowdhury A."/>
            <person name="Snigdha A.R."/>
            <person name="Mortoza M.S."/>
            <person name="Matin S.A."/>
            <person name="Hoque S.M.E."/>
            <person name="Islam M.K."/>
            <person name="Roy D.K."/>
            <person name="Haider R."/>
            <person name="Moosa M.M."/>
            <person name="Elias S.M."/>
            <person name="Hasan A.M."/>
            <person name="Jahan S."/>
            <person name="Shafiuddin M."/>
            <person name="Mahmood N."/>
            <person name="Shommy N.S."/>
        </authorList>
    </citation>
    <scope>NUCLEOTIDE SEQUENCE [LARGE SCALE GENOMIC DNA]</scope>
    <source>
        <strain evidence="2">cv. O-4</strain>
    </source>
</reference>
<dbReference type="AlphaFoldDB" id="A0A1R3K5F5"/>
<gene>
    <name evidence="1" type="ORF">COLO4_11201</name>
</gene>
<protein>
    <submittedName>
        <fullName evidence="1">Uncharacterized protein</fullName>
    </submittedName>
</protein>
<keyword evidence="2" id="KW-1185">Reference proteome</keyword>
<dbReference type="Proteomes" id="UP000187203">
    <property type="component" value="Unassembled WGS sequence"/>
</dbReference>
<name>A0A1R3K5F5_9ROSI</name>
<dbReference type="EMBL" id="AWUE01014651">
    <property type="protein sequence ID" value="OMP02319.1"/>
    <property type="molecule type" value="Genomic_DNA"/>
</dbReference>
<organism evidence="1 2">
    <name type="scientific">Corchorus olitorius</name>
    <dbReference type="NCBI Taxonomy" id="93759"/>
    <lineage>
        <taxon>Eukaryota</taxon>
        <taxon>Viridiplantae</taxon>
        <taxon>Streptophyta</taxon>
        <taxon>Embryophyta</taxon>
        <taxon>Tracheophyta</taxon>
        <taxon>Spermatophyta</taxon>
        <taxon>Magnoliopsida</taxon>
        <taxon>eudicotyledons</taxon>
        <taxon>Gunneridae</taxon>
        <taxon>Pentapetalae</taxon>
        <taxon>rosids</taxon>
        <taxon>malvids</taxon>
        <taxon>Malvales</taxon>
        <taxon>Malvaceae</taxon>
        <taxon>Grewioideae</taxon>
        <taxon>Apeibeae</taxon>
        <taxon>Corchorus</taxon>
    </lineage>
</organism>
<sequence>MEVTHLYKWRSLSKAFENLSSNLKKMPALAISTCDEKVLEEILITRRKDPDPSNPIHPLKKIKIWVTVTKRATFEMINELLQTNNINLENLSLSLGALDAQILSSLRFNALTILNLERTTRIALQTLLLGTPVLKFLTLKKCAFTDDTKTLLLNSQSLNTINLLRCDLTPFATILIQIANLHILTWDNIILNNDLKLVINAENIDTLVYKGILVETSFHVLTIGESFIVIQDLSPLSPTKFAHDLNKMMNGLRGSMIMKMDATTAQVYSL</sequence>
<accession>A0A1R3K5F5</accession>
<dbReference type="OrthoDB" id="10432465at2759"/>